<gene>
    <name evidence="2" type="ORF">GJU42_15245</name>
    <name evidence="3" type="ORF">SAMN06265349_10617</name>
</gene>
<accession>A0A521EZD9</accession>
<evidence type="ECO:0000313" key="5">
    <source>
        <dbReference type="Proteomes" id="UP000468990"/>
    </source>
</evidence>
<evidence type="ECO:0000313" key="2">
    <source>
        <dbReference type="EMBL" id="MRX69327.1"/>
    </source>
</evidence>
<dbReference type="Proteomes" id="UP000317289">
    <property type="component" value="Unassembled WGS sequence"/>
</dbReference>
<dbReference type="InterPro" id="IPR025665">
    <property type="entry name" value="Beta-barrel_OMP_2"/>
</dbReference>
<dbReference type="RefSeq" id="WP_142452109.1">
    <property type="nucleotide sequence ID" value="NZ_FXTA01000006.1"/>
</dbReference>
<feature type="domain" description="Outer membrane protein beta-barrel" evidence="1">
    <location>
        <begin position="19"/>
        <end position="181"/>
    </location>
</feature>
<reference evidence="3 4" key="1">
    <citation type="submission" date="2017-05" db="EMBL/GenBank/DDBJ databases">
        <authorList>
            <person name="Varghese N."/>
            <person name="Submissions S."/>
        </authorList>
    </citation>
    <scope>NUCLEOTIDE SEQUENCE [LARGE SCALE GENOMIC DNA]</scope>
    <source>
        <strain evidence="3 4">DSM 19382</strain>
    </source>
</reference>
<dbReference type="Proteomes" id="UP000468990">
    <property type="component" value="Unassembled WGS sequence"/>
</dbReference>
<evidence type="ECO:0000313" key="4">
    <source>
        <dbReference type="Proteomes" id="UP000317289"/>
    </source>
</evidence>
<evidence type="ECO:0000313" key="3">
    <source>
        <dbReference type="EMBL" id="SMO89237.1"/>
    </source>
</evidence>
<dbReference type="InterPro" id="IPR011250">
    <property type="entry name" value="OMP/PagP_B-barrel"/>
</dbReference>
<name>A0A521EZD9_9FLAO</name>
<evidence type="ECO:0000259" key="1">
    <source>
        <dbReference type="Pfam" id="PF13568"/>
    </source>
</evidence>
<dbReference type="Gene3D" id="2.40.160.20">
    <property type="match status" value="1"/>
</dbReference>
<dbReference type="EMBL" id="WKKG01000008">
    <property type="protein sequence ID" value="MRX69327.1"/>
    <property type="molecule type" value="Genomic_DNA"/>
</dbReference>
<dbReference type="Pfam" id="PF13568">
    <property type="entry name" value="OMP_b-brl_2"/>
    <property type="match status" value="1"/>
</dbReference>
<dbReference type="OrthoDB" id="947434at2"/>
<organism evidence="3 4">
    <name type="scientific">Flavobacterium resistens</name>
    <dbReference type="NCBI Taxonomy" id="443612"/>
    <lineage>
        <taxon>Bacteria</taxon>
        <taxon>Pseudomonadati</taxon>
        <taxon>Bacteroidota</taxon>
        <taxon>Flavobacteriia</taxon>
        <taxon>Flavobacteriales</taxon>
        <taxon>Flavobacteriaceae</taxon>
        <taxon>Flavobacterium</taxon>
    </lineage>
</organism>
<dbReference type="SUPFAM" id="SSF56925">
    <property type="entry name" value="OMPA-like"/>
    <property type="match status" value="1"/>
</dbReference>
<proteinExistence type="predicted"/>
<reference evidence="2 5" key="2">
    <citation type="submission" date="2019-11" db="EMBL/GenBank/DDBJ databases">
        <title>Flavobacterium resistens genome.</title>
        <authorList>
            <person name="Wilson V.M."/>
            <person name="Newman J.D."/>
        </authorList>
    </citation>
    <scope>NUCLEOTIDE SEQUENCE [LARGE SCALE GENOMIC DNA]</scope>
    <source>
        <strain evidence="2 5">DSM 19382</strain>
    </source>
</reference>
<dbReference type="AlphaFoldDB" id="A0A521EZD9"/>
<protein>
    <submittedName>
        <fullName evidence="3">Opacity protein</fullName>
    </submittedName>
    <submittedName>
        <fullName evidence="2">Outer membrane beta-barrel protein</fullName>
    </submittedName>
</protein>
<sequence>MKKIILTAFAVFLCGFVKAQEIKYGIKGGLNVANLSENFYASNSPKTGFHIGGFAQIRLSEKFVFQPEVLFSTQGTKVDNASIYDGQNRYFGSVIQNLNYINVPLMFKYYAIEKFSIEAGPQIGFLTSETTKIEVHGVNETKIDANNSYKNFDFGLNLGVGYDITKNITVGTRYNLGLSNIGKTVVEGYGPPKAHNRVFSLSVGYKF</sequence>
<dbReference type="EMBL" id="FXTA01000006">
    <property type="protein sequence ID" value="SMO89237.1"/>
    <property type="molecule type" value="Genomic_DNA"/>
</dbReference>
<keyword evidence="5" id="KW-1185">Reference proteome</keyword>